<protein>
    <submittedName>
        <fullName evidence="2">Restriction endonuclease</fullName>
    </submittedName>
</protein>
<gene>
    <name evidence="2" type="ORF">JOF43_003266</name>
</gene>
<keyword evidence="2" id="KW-0255">Endonuclease</keyword>
<accession>A0ABS4X488</accession>
<evidence type="ECO:0000259" key="1">
    <source>
        <dbReference type="Pfam" id="PF19778"/>
    </source>
</evidence>
<reference evidence="2 3" key="1">
    <citation type="submission" date="2021-03" db="EMBL/GenBank/DDBJ databases">
        <title>Sequencing the genomes of 1000 actinobacteria strains.</title>
        <authorList>
            <person name="Klenk H.-P."/>
        </authorList>
    </citation>
    <scope>NUCLEOTIDE SEQUENCE [LARGE SCALE GENOMIC DNA]</scope>
    <source>
        <strain evidence="2 3">DSM 14566</strain>
    </source>
</reference>
<feature type="domain" description="Type III restriction enzyme C-terminal endonuclease" evidence="1">
    <location>
        <begin position="4"/>
        <end position="59"/>
    </location>
</feature>
<comment type="caution">
    <text evidence="2">The sequence shown here is derived from an EMBL/GenBank/DDBJ whole genome shotgun (WGS) entry which is preliminary data.</text>
</comment>
<dbReference type="GO" id="GO:0004519">
    <property type="term" value="F:endonuclease activity"/>
    <property type="evidence" value="ECO:0007669"/>
    <property type="project" value="UniProtKB-KW"/>
</dbReference>
<keyword evidence="2" id="KW-0540">Nuclease</keyword>
<keyword evidence="3" id="KW-1185">Reference proteome</keyword>
<dbReference type="Pfam" id="PF19778">
    <property type="entry name" value="RE_endonuc"/>
    <property type="match status" value="1"/>
</dbReference>
<evidence type="ECO:0000313" key="2">
    <source>
        <dbReference type="EMBL" id="MBP2383277.1"/>
    </source>
</evidence>
<dbReference type="RefSeq" id="WP_209903941.1">
    <property type="nucleotide sequence ID" value="NZ_BAAAJW010000005.1"/>
</dbReference>
<dbReference type="Proteomes" id="UP001519290">
    <property type="component" value="Unassembled WGS sequence"/>
</dbReference>
<evidence type="ECO:0000313" key="3">
    <source>
        <dbReference type="Proteomes" id="UP001519290"/>
    </source>
</evidence>
<organism evidence="2 3">
    <name type="scientific">Brachybacterium sacelli</name>
    <dbReference type="NCBI Taxonomy" id="173364"/>
    <lineage>
        <taxon>Bacteria</taxon>
        <taxon>Bacillati</taxon>
        <taxon>Actinomycetota</taxon>
        <taxon>Actinomycetes</taxon>
        <taxon>Micrococcales</taxon>
        <taxon>Dermabacteraceae</taxon>
        <taxon>Brachybacterium</taxon>
    </lineage>
</organism>
<dbReference type="InterPro" id="IPR045572">
    <property type="entry name" value="RE_endonuc_C"/>
</dbReference>
<name>A0ABS4X488_9MICO</name>
<dbReference type="EMBL" id="JAGIOD010000002">
    <property type="protein sequence ID" value="MBP2383277.1"/>
    <property type="molecule type" value="Genomic_DNA"/>
</dbReference>
<proteinExistence type="predicted"/>
<sequence>MYLLKRDDGGLPRNHIIETKDVKKRSDLRESEKLKTTAERRCFRSMSSEGIEVTFREQVQRDDIAALIKRVLAG</sequence>
<keyword evidence="2" id="KW-0378">Hydrolase</keyword>